<keyword evidence="9" id="KW-0807">Transducer</keyword>
<comment type="subcellular location">
    <subcellularLocation>
        <location evidence="1">Cell membrane</location>
        <topology evidence="1">Multi-pass membrane protein</topology>
    </subcellularLocation>
</comment>
<dbReference type="GO" id="GO:0005886">
    <property type="term" value="C:plasma membrane"/>
    <property type="evidence" value="ECO:0007669"/>
    <property type="project" value="UniProtKB-SubCell"/>
</dbReference>
<evidence type="ECO:0000256" key="6">
    <source>
        <dbReference type="ARBA" id="ARBA00022989"/>
    </source>
</evidence>
<dbReference type="GO" id="GO:0005549">
    <property type="term" value="F:odorant binding"/>
    <property type="evidence" value="ECO:0007669"/>
    <property type="project" value="InterPro"/>
</dbReference>
<keyword evidence="2" id="KW-1003">Cell membrane</keyword>
<organism evidence="11 12">
    <name type="scientific">Rhynocoris fuscipes</name>
    <dbReference type="NCBI Taxonomy" id="488301"/>
    <lineage>
        <taxon>Eukaryota</taxon>
        <taxon>Metazoa</taxon>
        <taxon>Ecdysozoa</taxon>
        <taxon>Arthropoda</taxon>
        <taxon>Hexapoda</taxon>
        <taxon>Insecta</taxon>
        <taxon>Pterygota</taxon>
        <taxon>Neoptera</taxon>
        <taxon>Paraneoptera</taxon>
        <taxon>Hemiptera</taxon>
        <taxon>Heteroptera</taxon>
        <taxon>Panheteroptera</taxon>
        <taxon>Cimicomorpha</taxon>
        <taxon>Reduviidae</taxon>
        <taxon>Harpactorinae</taxon>
        <taxon>Harpactorini</taxon>
        <taxon>Rhynocoris</taxon>
    </lineage>
</organism>
<feature type="transmembrane region" description="Helical" evidence="10">
    <location>
        <begin position="30"/>
        <end position="51"/>
    </location>
</feature>
<evidence type="ECO:0000256" key="9">
    <source>
        <dbReference type="ARBA" id="ARBA00023224"/>
    </source>
</evidence>
<dbReference type="GO" id="GO:0007165">
    <property type="term" value="P:signal transduction"/>
    <property type="evidence" value="ECO:0007669"/>
    <property type="project" value="UniProtKB-KW"/>
</dbReference>
<dbReference type="GO" id="GO:0004984">
    <property type="term" value="F:olfactory receptor activity"/>
    <property type="evidence" value="ECO:0007669"/>
    <property type="project" value="InterPro"/>
</dbReference>
<keyword evidence="4 10" id="KW-0812">Transmembrane</keyword>
<gene>
    <name evidence="11" type="ORF">O3M35_008768</name>
</gene>
<proteinExistence type="predicted"/>
<evidence type="ECO:0000256" key="2">
    <source>
        <dbReference type="ARBA" id="ARBA00022475"/>
    </source>
</evidence>
<evidence type="ECO:0000313" key="11">
    <source>
        <dbReference type="EMBL" id="KAK9506920.1"/>
    </source>
</evidence>
<evidence type="ECO:0000256" key="5">
    <source>
        <dbReference type="ARBA" id="ARBA00022725"/>
    </source>
</evidence>
<name>A0AAW1DAX0_9HEMI</name>
<evidence type="ECO:0000256" key="8">
    <source>
        <dbReference type="ARBA" id="ARBA00023170"/>
    </source>
</evidence>
<keyword evidence="6 10" id="KW-1133">Transmembrane helix</keyword>
<dbReference type="PANTHER" id="PTHR21137:SF35">
    <property type="entry name" value="ODORANT RECEPTOR 19A-RELATED"/>
    <property type="match status" value="1"/>
</dbReference>
<keyword evidence="12" id="KW-1185">Reference proteome</keyword>
<dbReference type="PANTHER" id="PTHR21137">
    <property type="entry name" value="ODORANT RECEPTOR"/>
    <property type="match status" value="1"/>
</dbReference>
<evidence type="ECO:0000256" key="7">
    <source>
        <dbReference type="ARBA" id="ARBA00023136"/>
    </source>
</evidence>
<evidence type="ECO:0000256" key="1">
    <source>
        <dbReference type="ARBA" id="ARBA00004651"/>
    </source>
</evidence>
<protein>
    <submittedName>
        <fullName evidence="11">Uncharacterized protein</fullName>
    </submittedName>
</protein>
<keyword evidence="7 10" id="KW-0472">Membrane</keyword>
<keyword evidence="5" id="KW-0552">Olfaction</keyword>
<dbReference type="Proteomes" id="UP001461498">
    <property type="component" value="Unassembled WGS sequence"/>
</dbReference>
<reference evidence="11 12" key="1">
    <citation type="submission" date="2022-12" db="EMBL/GenBank/DDBJ databases">
        <title>Chromosome-level genome assembly of true bugs.</title>
        <authorList>
            <person name="Ma L."/>
            <person name="Li H."/>
        </authorList>
    </citation>
    <scope>NUCLEOTIDE SEQUENCE [LARGE SCALE GENOMIC DNA]</scope>
    <source>
        <strain evidence="11">Lab_2022b</strain>
    </source>
</reference>
<keyword evidence="8" id="KW-0675">Receptor</keyword>
<dbReference type="Pfam" id="PF02949">
    <property type="entry name" value="7tm_6"/>
    <property type="match status" value="1"/>
</dbReference>
<sequence length="126" mass="14502">MYLEILVSPLQPCGFGYALIKALSRNDPSVGGLILITVLTMSTSFTVCYCGQEVSTQMENLHASAYMNSWYEEKPKVRRDLLQMMILTKNPTVFNYRRWVHFDYVTFATVMQGVYTYLSMMAHFAD</sequence>
<keyword evidence="3" id="KW-0716">Sensory transduction</keyword>
<evidence type="ECO:0000313" key="12">
    <source>
        <dbReference type="Proteomes" id="UP001461498"/>
    </source>
</evidence>
<comment type="caution">
    <text evidence="11">The sequence shown here is derived from an EMBL/GenBank/DDBJ whole genome shotgun (WGS) entry which is preliminary data.</text>
</comment>
<evidence type="ECO:0000256" key="3">
    <source>
        <dbReference type="ARBA" id="ARBA00022606"/>
    </source>
</evidence>
<dbReference type="EMBL" id="JAPXFL010000005">
    <property type="protein sequence ID" value="KAK9506920.1"/>
    <property type="molecule type" value="Genomic_DNA"/>
</dbReference>
<evidence type="ECO:0000256" key="4">
    <source>
        <dbReference type="ARBA" id="ARBA00022692"/>
    </source>
</evidence>
<accession>A0AAW1DAX0</accession>
<dbReference type="AlphaFoldDB" id="A0AAW1DAX0"/>
<evidence type="ECO:0000256" key="10">
    <source>
        <dbReference type="SAM" id="Phobius"/>
    </source>
</evidence>
<dbReference type="InterPro" id="IPR004117">
    <property type="entry name" value="7tm6_olfct_rcpt"/>
</dbReference>